<accession>A0A8T9Q590</accession>
<evidence type="ECO:0000313" key="1">
    <source>
        <dbReference type="EMBL" id="UOQ70950.1"/>
    </source>
</evidence>
<sequence>MTTKQRFDPVASLNPYYKWDHQPSVALLDAADKLWIGFDRGEWGGNLHVFDTKQQTFVAVAFRDTLACLPLANSFCLVGAQLYVAGGVAGSSCITRFENLQAKHVFHSNYKENYRIISYGGTPRGEDIRAIAYSLAEQCLYYYSDQGIFRAKSATELAKAETWQLVCAPDVFSNHAFPSTGSEMGFTADNKLVLLVQSSAIGIWDGQVLRLIP</sequence>
<keyword evidence="2" id="KW-1185">Reference proteome</keyword>
<name>A0A8T9Q590_9BACT</name>
<dbReference type="RefSeq" id="WP_244674363.1">
    <property type="nucleotide sequence ID" value="NZ_CP095046.1"/>
</dbReference>
<dbReference type="AlphaFoldDB" id="A0A8T9Q590"/>
<protein>
    <submittedName>
        <fullName evidence="1">Uncharacterized protein</fullName>
    </submittedName>
</protein>
<gene>
    <name evidence="1" type="ORF">MUN79_20065</name>
</gene>
<proteinExistence type="predicted"/>
<dbReference type="Proteomes" id="UP000831796">
    <property type="component" value="Chromosome"/>
</dbReference>
<evidence type="ECO:0000313" key="2">
    <source>
        <dbReference type="Proteomes" id="UP000831796"/>
    </source>
</evidence>
<dbReference type="KEGG" id="hcu:MUN79_20065"/>
<dbReference type="EMBL" id="CP095046">
    <property type="protein sequence ID" value="UOQ70950.1"/>
    <property type="molecule type" value="Genomic_DNA"/>
</dbReference>
<reference evidence="1" key="1">
    <citation type="submission" date="2022-04" db="EMBL/GenBank/DDBJ databases">
        <title>Hymenobacter sp. isolated from the air.</title>
        <authorList>
            <person name="Won M."/>
            <person name="Lee C.-M."/>
            <person name="Woen H.-Y."/>
            <person name="Kwon S.-W."/>
        </authorList>
    </citation>
    <scope>NUCLEOTIDE SEQUENCE</scope>
    <source>
        <strain evidence="1">5116S-3</strain>
    </source>
</reference>
<organism evidence="1 2">
    <name type="scientific">Hymenobacter cellulosilyticus</name>
    <dbReference type="NCBI Taxonomy" id="2932248"/>
    <lineage>
        <taxon>Bacteria</taxon>
        <taxon>Pseudomonadati</taxon>
        <taxon>Bacteroidota</taxon>
        <taxon>Cytophagia</taxon>
        <taxon>Cytophagales</taxon>
        <taxon>Hymenobacteraceae</taxon>
        <taxon>Hymenobacter</taxon>
    </lineage>
</organism>